<accession>A0ACB7YQZ5</accession>
<dbReference type="Proteomes" id="UP000828048">
    <property type="component" value="Chromosome 11"/>
</dbReference>
<evidence type="ECO:0000313" key="2">
    <source>
        <dbReference type="Proteomes" id="UP000828048"/>
    </source>
</evidence>
<gene>
    <name evidence="1" type="ORF">Vadar_032211</name>
</gene>
<sequence length="110" mass="12430">MFLGSLKAYVFNRTVGVVRVLELALMRQRPLLIVAEDVESEALATLLLNKLRAGIKTPVYTVKAIGSNMLQLRGILLLASYWRNMALIYRLFRIALFGKTHCSFFSESHA</sequence>
<organism evidence="1 2">
    <name type="scientific">Vaccinium darrowii</name>
    <dbReference type="NCBI Taxonomy" id="229202"/>
    <lineage>
        <taxon>Eukaryota</taxon>
        <taxon>Viridiplantae</taxon>
        <taxon>Streptophyta</taxon>
        <taxon>Embryophyta</taxon>
        <taxon>Tracheophyta</taxon>
        <taxon>Spermatophyta</taxon>
        <taxon>Magnoliopsida</taxon>
        <taxon>eudicotyledons</taxon>
        <taxon>Gunneridae</taxon>
        <taxon>Pentapetalae</taxon>
        <taxon>asterids</taxon>
        <taxon>Ericales</taxon>
        <taxon>Ericaceae</taxon>
        <taxon>Vaccinioideae</taxon>
        <taxon>Vaccinieae</taxon>
        <taxon>Vaccinium</taxon>
    </lineage>
</organism>
<evidence type="ECO:0000313" key="1">
    <source>
        <dbReference type="EMBL" id="KAH7856056.1"/>
    </source>
</evidence>
<keyword evidence="2" id="KW-1185">Reference proteome</keyword>
<dbReference type="EMBL" id="CM037161">
    <property type="protein sequence ID" value="KAH7856056.1"/>
    <property type="molecule type" value="Genomic_DNA"/>
</dbReference>
<name>A0ACB7YQZ5_9ERIC</name>
<comment type="caution">
    <text evidence="1">The sequence shown here is derived from an EMBL/GenBank/DDBJ whole genome shotgun (WGS) entry which is preliminary data.</text>
</comment>
<reference evidence="1 2" key="1">
    <citation type="journal article" date="2021" name="Hortic Res">
        <title>High-quality reference genome and annotation aids understanding of berry development for evergreen blueberry (Vaccinium darrowii).</title>
        <authorList>
            <person name="Yu J."/>
            <person name="Hulse-Kemp A.M."/>
            <person name="Babiker E."/>
            <person name="Staton M."/>
        </authorList>
    </citation>
    <scope>NUCLEOTIDE SEQUENCE [LARGE SCALE GENOMIC DNA]</scope>
    <source>
        <strain evidence="2">cv. NJ 8807/NJ 8810</strain>
        <tissue evidence="1">Young leaf</tissue>
    </source>
</reference>
<proteinExistence type="predicted"/>
<protein>
    <submittedName>
        <fullName evidence="1">Uncharacterized protein</fullName>
    </submittedName>
</protein>